<dbReference type="KEGG" id="mtr:11444632"/>
<reference evidence="2" key="5">
    <citation type="journal article" date="2018" name="Nat. Plants">
        <title>Whole-genome landscape of Medicago truncatula symbiotic genes.</title>
        <authorList>
            <person name="Pecrix Y."/>
            <person name="Gamas P."/>
            <person name="Carrere S."/>
        </authorList>
    </citation>
    <scope>NUCLEOTIDE SEQUENCE</scope>
    <source>
        <tissue evidence="2">Leaves</tissue>
    </source>
</reference>
<keyword evidence="4" id="KW-1185">Reference proteome</keyword>
<dbReference type="PANTHER" id="PTHR33509">
    <property type="entry name" value="LATE EMBRYOGENIS ABUNDANT PROTEIN 2-RELATED"/>
    <property type="match status" value="1"/>
</dbReference>
<accession>G7L957</accession>
<dbReference type="Proteomes" id="UP000002051">
    <property type="component" value="Chromosome 8"/>
</dbReference>
<dbReference type="HOGENOM" id="CLU_158380_2_0_1"/>
<organism evidence="1 4">
    <name type="scientific">Medicago truncatula</name>
    <name type="common">Barrel medic</name>
    <name type="synonym">Medicago tribuloides</name>
    <dbReference type="NCBI Taxonomy" id="3880"/>
    <lineage>
        <taxon>Eukaryota</taxon>
        <taxon>Viridiplantae</taxon>
        <taxon>Streptophyta</taxon>
        <taxon>Embryophyta</taxon>
        <taxon>Tracheophyta</taxon>
        <taxon>Spermatophyta</taxon>
        <taxon>Magnoliopsida</taxon>
        <taxon>eudicotyledons</taxon>
        <taxon>Gunneridae</taxon>
        <taxon>Pentapetalae</taxon>
        <taxon>rosids</taxon>
        <taxon>fabids</taxon>
        <taxon>Fabales</taxon>
        <taxon>Fabaceae</taxon>
        <taxon>Papilionoideae</taxon>
        <taxon>50 kb inversion clade</taxon>
        <taxon>NPAAA clade</taxon>
        <taxon>Hologalegina</taxon>
        <taxon>IRL clade</taxon>
        <taxon>Trifolieae</taxon>
        <taxon>Medicago</taxon>
    </lineage>
</organism>
<dbReference type="EnsemblPlants" id="AET01911">
    <property type="protein sequence ID" value="AET01911"/>
    <property type="gene ID" value="MTR_8g022990"/>
</dbReference>
<reference evidence="5" key="4">
    <citation type="journal article" date="2018" name="Nat. Plants">
        <title>Whole-genome landscape of Medicago truncatula symbiotic genes.</title>
        <authorList>
            <person name="Pecrix Y."/>
            <person name="Staton S.E."/>
            <person name="Sallet E."/>
            <person name="Lelandais-Briere C."/>
            <person name="Moreau S."/>
            <person name="Carrere S."/>
            <person name="Blein T."/>
            <person name="Jardinaud M.F."/>
            <person name="Latrasse D."/>
            <person name="Zouine M."/>
            <person name="Zahm M."/>
            <person name="Kreplak J."/>
            <person name="Mayjonade B."/>
            <person name="Satge C."/>
            <person name="Perez M."/>
            <person name="Cauet S."/>
            <person name="Marande W."/>
            <person name="Chantry-Darmon C."/>
            <person name="Lopez-Roques C."/>
            <person name="Bouchez O."/>
            <person name="Berard A."/>
            <person name="Debelle F."/>
            <person name="Munos S."/>
            <person name="Bendahmane A."/>
            <person name="Berges H."/>
            <person name="Niebel A."/>
            <person name="Buitink J."/>
            <person name="Frugier F."/>
            <person name="Benhamed M."/>
            <person name="Crespi M."/>
            <person name="Gouzy J."/>
            <person name="Gamas P."/>
        </authorList>
    </citation>
    <scope>NUCLEOTIDE SEQUENCE [LARGE SCALE GENOMIC DNA]</scope>
    <source>
        <strain evidence="5">cv. Jemalong A17</strain>
    </source>
</reference>
<dbReference type="EMBL" id="PSQE01000008">
    <property type="protein sequence ID" value="RHN39551.1"/>
    <property type="molecule type" value="Genomic_DNA"/>
</dbReference>
<dbReference type="Pfam" id="PF03242">
    <property type="entry name" value="LEA_3a"/>
    <property type="match status" value="1"/>
</dbReference>
<gene>
    <name evidence="3" type="primary">11444632</name>
    <name evidence="1" type="ordered locus">MTR_8g022990</name>
    <name evidence="2" type="ORF">MtrunA17_Chr8g0345021</name>
</gene>
<dbReference type="AlphaFoldDB" id="G7L957"/>
<evidence type="ECO:0000313" key="3">
    <source>
        <dbReference type="EnsemblPlants" id="AET01911"/>
    </source>
</evidence>
<dbReference type="Gramene" id="rna45582">
    <property type="protein sequence ID" value="RHN39551.1"/>
    <property type="gene ID" value="gene45582"/>
</dbReference>
<proteinExistence type="predicted"/>
<reference evidence="1 4" key="2">
    <citation type="journal article" date="2014" name="BMC Genomics">
        <title>An improved genome release (version Mt4.0) for the model legume Medicago truncatula.</title>
        <authorList>
            <person name="Tang H."/>
            <person name="Krishnakumar V."/>
            <person name="Bidwell S."/>
            <person name="Rosen B."/>
            <person name="Chan A."/>
            <person name="Zhou S."/>
            <person name="Gentzbittel L."/>
            <person name="Childs K.L."/>
            <person name="Yandell M."/>
            <person name="Gundlach H."/>
            <person name="Mayer K.F."/>
            <person name="Schwartz D.C."/>
            <person name="Town C.D."/>
        </authorList>
    </citation>
    <scope>GENOME REANNOTATION</scope>
    <source>
        <strain evidence="3 4">cv. Jemalong A17</strain>
    </source>
</reference>
<dbReference type="Proteomes" id="UP000265566">
    <property type="component" value="Chromosome 8"/>
</dbReference>
<sequence>MVFFTMSNINAAKSLLHIRKQCYAVVAKSLRLQGTKTNMEVVKTNVKESISVANEERKIFWMRDPKTGNWIPENHFGEVDDDADLRNKFLSKISQKH</sequence>
<dbReference type="EMBL" id="CM001224">
    <property type="protein sequence ID" value="AET01911.1"/>
    <property type="molecule type" value="Genomic_DNA"/>
</dbReference>
<dbReference type="OrthoDB" id="780319at2759"/>
<dbReference type="PaxDb" id="3880-AET01911"/>
<evidence type="ECO:0000313" key="4">
    <source>
        <dbReference type="Proteomes" id="UP000002051"/>
    </source>
</evidence>
<dbReference type="InterPro" id="IPR004926">
    <property type="entry name" value="LEA_3a"/>
</dbReference>
<evidence type="ECO:0000313" key="5">
    <source>
        <dbReference type="Proteomes" id="UP000265566"/>
    </source>
</evidence>
<dbReference type="OMA" id="EERKIFW"/>
<reference evidence="3" key="3">
    <citation type="submission" date="2015-04" db="UniProtKB">
        <authorList>
            <consortium name="EnsemblPlants"/>
        </authorList>
    </citation>
    <scope>IDENTIFICATION</scope>
    <source>
        <strain evidence="3">cv. Jemalong A17</strain>
    </source>
</reference>
<evidence type="ECO:0000313" key="1">
    <source>
        <dbReference type="EMBL" id="AET01911.1"/>
    </source>
</evidence>
<reference evidence="1 4" key="1">
    <citation type="journal article" date="2011" name="Nature">
        <title>The Medicago genome provides insight into the evolution of rhizobial symbioses.</title>
        <authorList>
            <person name="Young N.D."/>
            <person name="Debelle F."/>
            <person name="Oldroyd G.E."/>
            <person name="Geurts R."/>
            <person name="Cannon S.B."/>
            <person name="Udvardi M.K."/>
            <person name="Benedito V.A."/>
            <person name="Mayer K.F."/>
            <person name="Gouzy J."/>
            <person name="Schoof H."/>
            <person name="Van de Peer Y."/>
            <person name="Proost S."/>
            <person name="Cook D.R."/>
            <person name="Meyers B.C."/>
            <person name="Spannagl M."/>
            <person name="Cheung F."/>
            <person name="De Mita S."/>
            <person name="Krishnakumar V."/>
            <person name="Gundlach H."/>
            <person name="Zhou S."/>
            <person name="Mudge J."/>
            <person name="Bharti A.K."/>
            <person name="Murray J.D."/>
            <person name="Naoumkina M.A."/>
            <person name="Rosen B."/>
            <person name="Silverstein K.A."/>
            <person name="Tang H."/>
            <person name="Rombauts S."/>
            <person name="Zhao P.X."/>
            <person name="Zhou P."/>
            <person name="Barbe V."/>
            <person name="Bardou P."/>
            <person name="Bechner M."/>
            <person name="Bellec A."/>
            <person name="Berger A."/>
            <person name="Berges H."/>
            <person name="Bidwell S."/>
            <person name="Bisseling T."/>
            <person name="Choisne N."/>
            <person name="Couloux A."/>
            <person name="Denny R."/>
            <person name="Deshpande S."/>
            <person name="Dai X."/>
            <person name="Doyle J.J."/>
            <person name="Dudez A.M."/>
            <person name="Farmer A.D."/>
            <person name="Fouteau S."/>
            <person name="Franken C."/>
            <person name="Gibelin C."/>
            <person name="Gish J."/>
            <person name="Goldstein S."/>
            <person name="Gonzalez A.J."/>
            <person name="Green P.J."/>
            <person name="Hallab A."/>
            <person name="Hartog M."/>
            <person name="Hua A."/>
            <person name="Humphray S.J."/>
            <person name="Jeong D.H."/>
            <person name="Jing Y."/>
            <person name="Jocker A."/>
            <person name="Kenton S.M."/>
            <person name="Kim D.J."/>
            <person name="Klee K."/>
            <person name="Lai H."/>
            <person name="Lang C."/>
            <person name="Lin S."/>
            <person name="Macmil S.L."/>
            <person name="Magdelenat G."/>
            <person name="Matthews L."/>
            <person name="McCorrison J."/>
            <person name="Monaghan E.L."/>
            <person name="Mun J.H."/>
            <person name="Najar F.Z."/>
            <person name="Nicholson C."/>
            <person name="Noirot C."/>
            <person name="O'Bleness M."/>
            <person name="Paule C.R."/>
            <person name="Poulain J."/>
            <person name="Prion F."/>
            <person name="Qin B."/>
            <person name="Qu C."/>
            <person name="Retzel E.F."/>
            <person name="Riddle C."/>
            <person name="Sallet E."/>
            <person name="Samain S."/>
            <person name="Samson N."/>
            <person name="Sanders I."/>
            <person name="Saurat O."/>
            <person name="Scarpelli C."/>
            <person name="Schiex T."/>
            <person name="Segurens B."/>
            <person name="Severin A.J."/>
            <person name="Sherrier D.J."/>
            <person name="Shi R."/>
            <person name="Sims S."/>
            <person name="Singer S.R."/>
            <person name="Sinharoy S."/>
            <person name="Sterck L."/>
            <person name="Viollet A."/>
            <person name="Wang B.B."/>
            <person name="Wang K."/>
            <person name="Wang M."/>
            <person name="Wang X."/>
            <person name="Warfsmann J."/>
            <person name="Weissenbach J."/>
            <person name="White D.D."/>
            <person name="White J.D."/>
            <person name="Wiley G.B."/>
            <person name="Wincker P."/>
            <person name="Xing Y."/>
            <person name="Yang L."/>
            <person name="Yao Z."/>
            <person name="Ying F."/>
            <person name="Zhai J."/>
            <person name="Zhou L."/>
            <person name="Zuber A."/>
            <person name="Denarie J."/>
            <person name="Dixon R.A."/>
            <person name="May G.D."/>
            <person name="Schwartz D.C."/>
            <person name="Rogers J."/>
            <person name="Quetier F."/>
            <person name="Town C.D."/>
            <person name="Roe B.A."/>
        </authorList>
    </citation>
    <scope>NUCLEOTIDE SEQUENCE [LARGE SCALE GENOMIC DNA]</scope>
    <source>
        <strain evidence="1">A17</strain>
        <strain evidence="3 4">cv. Jemalong A17</strain>
    </source>
</reference>
<dbReference type="PANTHER" id="PTHR33509:SF21">
    <property type="entry name" value="OS02G0564600 PROTEIN"/>
    <property type="match status" value="1"/>
</dbReference>
<protein>
    <submittedName>
        <fullName evidence="1 2">Late embryogenesis abundant protein</fullName>
    </submittedName>
</protein>
<name>G7L957_MEDTR</name>
<evidence type="ECO:0000313" key="2">
    <source>
        <dbReference type="EMBL" id="RHN39551.1"/>
    </source>
</evidence>